<dbReference type="InterPro" id="IPR013221">
    <property type="entry name" value="Mur_ligase_cen"/>
</dbReference>
<dbReference type="HAMAP" id="MF_00639">
    <property type="entry name" value="MurD"/>
    <property type="match status" value="1"/>
</dbReference>
<keyword evidence="5 7" id="KW-0547">Nucleotide-binding</keyword>
<dbReference type="Gene3D" id="3.40.1190.10">
    <property type="entry name" value="Mur-like, catalytic domain"/>
    <property type="match status" value="1"/>
</dbReference>
<dbReference type="UniPathway" id="UPA00219"/>
<keyword evidence="7 8" id="KW-0961">Cell wall biogenesis/degradation</keyword>
<dbReference type="Gene3D" id="3.90.190.20">
    <property type="entry name" value="Mur ligase, C-terminal domain"/>
    <property type="match status" value="1"/>
</dbReference>
<dbReference type="NCBIfam" id="TIGR01087">
    <property type="entry name" value="murD"/>
    <property type="match status" value="1"/>
</dbReference>
<evidence type="ECO:0000256" key="5">
    <source>
        <dbReference type="ARBA" id="ARBA00022741"/>
    </source>
</evidence>
<dbReference type="GO" id="GO:0009252">
    <property type="term" value="P:peptidoglycan biosynthetic process"/>
    <property type="evidence" value="ECO:0007669"/>
    <property type="project" value="UniProtKB-UniRule"/>
</dbReference>
<keyword evidence="4 7" id="KW-0436">Ligase</keyword>
<dbReference type="PANTHER" id="PTHR43692:SF1">
    <property type="entry name" value="UDP-N-ACETYLMURAMOYLALANINE--D-GLUTAMATE LIGASE"/>
    <property type="match status" value="1"/>
</dbReference>
<dbReference type="SUPFAM" id="SSF53623">
    <property type="entry name" value="MurD-like peptide ligases, catalytic domain"/>
    <property type="match status" value="1"/>
</dbReference>
<dbReference type="Pfam" id="PF02875">
    <property type="entry name" value="Mur_ligase_C"/>
    <property type="match status" value="1"/>
</dbReference>
<keyword evidence="7 8" id="KW-0573">Peptidoglycan synthesis</keyword>
<dbReference type="GO" id="GO:0051301">
    <property type="term" value="P:cell division"/>
    <property type="evidence" value="ECO:0007669"/>
    <property type="project" value="UniProtKB-KW"/>
</dbReference>
<keyword evidence="6 7" id="KW-0067">ATP-binding</keyword>
<feature type="domain" description="Mur ligase C-terminal" evidence="9">
    <location>
        <begin position="309"/>
        <end position="426"/>
    </location>
</feature>
<evidence type="ECO:0000256" key="6">
    <source>
        <dbReference type="ARBA" id="ARBA00022840"/>
    </source>
</evidence>
<dbReference type="GO" id="GO:0008360">
    <property type="term" value="P:regulation of cell shape"/>
    <property type="evidence" value="ECO:0007669"/>
    <property type="project" value="UniProtKB-KW"/>
</dbReference>
<accession>A0A437Q7H1</accession>
<feature type="domain" description="Mur ligase central" evidence="10">
    <location>
        <begin position="114"/>
        <end position="286"/>
    </location>
</feature>
<dbReference type="InterPro" id="IPR036615">
    <property type="entry name" value="Mur_ligase_C_dom_sf"/>
</dbReference>
<dbReference type="InterPro" id="IPR036565">
    <property type="entry name" value="Mur-like_cat_sf"/>
</dbReference>
<keyword evidence="3 7" id="KW-0963">Cytoplasm</keyword>
<evidence type="ECO:0000259" key="9">
    <source>
        <dbReference type="Pfam" id="PF02875"/>
    </source>
</evidence>
<dbReference type="AlphaFoldDB" id="A0A437Q7H1"/>
<dbReference type="GO" id="GO:0071555">
    <property type="term" value="P:cell wall organization"/>
    <property type="evidence" value="ECO:0007669"/>
    <property type="project" value="UniProtKB-KW"/>
</dbReference>
<protein>
    <recommendedName>
        <fullName evidence="7 8">UDP-N-acetylmuramoylalanine--D-glutamate ligase</fullName>
        <ecNumber evidence="7 8">6.3.2.9</ecNumber>
    </recommendedName>
    <alternativeName>
        <fullName evidence="7">D-glutamic acid-adding enzyme</fullName>
    </alternativeName>
    <alternativeName>
        <fullName evidence="7">UDP-N-acetylmuramoyl-L-alanyl-D-glutamate synthetase</fullName>
    </alternativeName>
</protein>
<gene>
    <name evidence="7" type="primary">murD</name>
    <name evidence="11" type="ORF">EOE65_12635</name>
</gene>
<proteinExistence type="inferred from homology"/>
<dbReference type="EC" id="6.3.2.9" evidence="7 8"/>
<dbReference type="Pfam" id="PF08245">
    <property type="entry name" value="Mur_ligase_M"/>
    <property type="match status" value="1"/>
</dbReference>
<keyword evidence="7 8" id="KW-0132">Cell division</keyword>
<dbReference type="SUPFAM" id="SSF51984">
    <property type="entry name" value="MurCD N-terminal domain"/>
    <property type="match status" value="1"/>
</dbReference>
<dbReference type="InterPro" id="IPR004101">
    <property type="entry name" value="Mur_ligase_C"/>
</dbReference>
<dbReference type="EMBL" id="SACQ01000005">
    <property type="protein sequence ID" value="RVU30481.1"/>
    <property type="molecule type" value="Genomic_DNA"/>
</dbReference>
<dbReference type="GO" id="GO:0005524">
    <property type="term" value="F:ATP binding"/>
    <property type="evidence" value="ECO:0007669"/>
    <property type="project" value="UniProtKB-UniRule"/>
</dbReference>
<comment type="function">
    <text evidence="7 8">Cell wall formation. Catalyzes the addition of glutamate to the nucleotide precursor UDP-N-acetylmuramoyl-L-alanine (UMA).</text>
</comment>
<evidence type="ECO:0000256" key="8">
    <source>
        <dbReference type="RuleBase" id="RU003664"/>
    </source>
</evidence>
<feature type="binding site" evidence="7">
    <location>
        <begin position="116"/>
        <end position="122"/>
    </location>
    <ligand>
        <name>ATP</name>
        <dbReference type="ChEBI" id="CHEBI:30616"/>
    </ligand>
</feature>
<name>A0A437Q7H1_9GAMM</name>
<evidence type="ECO:0000256" key="3">
    <source>
        <dbReference type="ARBA" id="ARBA00022490"/>
    </source>
</evidence>
<dbReference type="Pfam" id="PF21799">
    <property type="entry name" value="MurD-like_N"/>
    <property type="match status" value="1"/>
</dbReference>
<dbReference type="Proteomes" id="UP000282818">
    <property type="component" value="Unassembled WGS sequence"/>
</dbReference>
<dbReference type="InterPro" id="IPR005762">
    <property type="entry name" value="MurD"/>
</dbReference>
<reference evidence="11 12" key="1">
    <citation type="submission" date="2019-01" db="EMBL/GenBank/DDBJ databases">
        <authorList>
            <person name="Chen W.-M."/>
        </authorList>
    </citation>
    <scope>NUCLEOTIDE SEQUENCE [LARGE SCALE GENOMIC DNA]</scope>
    <source>
        <strain evidence="11 12">HPM-16</strain>
    </source>
</reference>
<sequence>MGLIASDTRYVVIGLGITGLSCARYLQKRGAAFALADTREAPPNLEALRADYPNVALHLGPLTDQTFAGATHILLSPGVCQMDPAIQRAVARGVKLSGDIDLFCQQVDAPIVAITGSNAKSTVTTLVGEMAKAAGLNVAVGGNLGTPVLDMLDGSPIDLCVLELSSFQLETTNDLRAKVATVLNVSPDHLDRYSGMQAYHQAKHRVFRGCENAVENRDDILTHPLLPMGVPLWGYRLGTPEPQVFGLIEDDAGEWLALGTDKLMPVAEIRMPGRHNVANALSALALGKLAGLPLEPMLATLRVFPGLEHRCQWVAEKEGVTYYNDSKGTNVGATVAALVGLGPELPAGNNIILIAGGDGKGAEFDELLAPIQRYVGHTLLLGKDATRIEAALSGQPVSHVASLEAAVALACQLAEPGDVVLLSPACSSLDMFTSYGARGDAFVAAVAAVAAL</sequence>
<dbReference type="RefSeq" id="WP_127694677.1">
    <property type="nucleotide sequence ID" value="NZ_SACQ01000005.1"/>
</dbReference>
<evidence type="ECO:0000256" key="7">
    <source>
        <dbReference type="HAMAP-Rule" id="MF_00639"/>
    </source>
</evidence>
<comment type="pathway">
    <text evidence="2 7 8">Cell wall biogenesis; peptidoglycan biosynthesis.</text>
</comment>
<dbReference type="Gene3D" id="3.40.50.720">
    <property type="entry name" value="NAD(P)-binding Rossmann-like Domain"/>
    <property type="match status" value="1"/>
</dbReference>
<dbReference type="PANTHER" id="PTHR43692">
    <property type="entry name" value="UDP-N-ACETYLMURAMOYLALANINE--D-GLUTAMATE LIGASE"/>
    <property type="match status" value="1"/>
</dbReference>
<keyword evidence="7 8" id="KW-0131">Cell cycle</keyword>
<evidence type="ECO:0000259" key="10">
    <source>
        <dbReference type="Pfam" id="PF08245"/>
    </source>
</evidence>
<comment type="caution">
    <text evidence="11">The sequence shown here is derived from an EMBL/GenBank/DDBJ whole genome shotgun (WGS) entry which is preliminary data.</text>
</comment>
<dbReference type="GO" id="GO:0008764">
    <property type="term" value="F:UDP-N-acetylmuramoylalanine-D-glutamate ligase activity"/>
    <property type="evidence" value="ECO:0007669"/>
    <property type="project" value="UniProtKB-UniRule"/>
</dbReference>
<comment type="similarity">
    <text evidence="7">Belongs to the MurCDEF family.</text>
</comment>
<keyword evidence="12" id="KW-1185">Reference proteome</keyword>
<comment type="subcellular location">
    <subcellularLocation>
        <location evidence="1 7 8">Cytoplasm</location>
    </subcellularLocation>
</comment>
<dbReference type="GO" id="GO:0005737">
    <property type="term" value="C:cytoplasm"/>
    <property type="evidence" value="ECO:0007669"/>
    <property type="project" value="UniProtKB-SubCell"/>
</dbReference>
<comment type="catalytic activity">
    <reaction evidence="7 8">
        <text>UDP-N-acetyl-alpha-D-muramoyl-L-alanine + D-glutamate + ATP = UDP-N-acetyl-alpha-D-muramoyl-L-alanyl-D-glutamate + ADP + phosphate + H(+)</text>
        <dbReference type="Rhea" id="RHEA:16429"/>
        <dbReference type="ChEBI" id="CHEBI:15378"/>
        <dbReference type="ChEBI" id="CHEBI:29986"/>
        <dbReference type="ChEBI" id="CHEBI:30616"/>
        <dbReference type="ChEBI" id="CHEBI:43474"/>
        <dbReference type="ChEBI" id="CHEBI:83898"/>
        <dbReference type="ChEBI" id="CHEBI:83900"/>
        <dbReference type="ChEBI" id="CHEBI:456216"/>
        <dbReference type="EC" id="6.3.2.9"/>
    </reaction>
</comment>
<evidence type="ECO:0000313" key="12">
    <source>
        <dbReference type="Proteomes" id="UP000282818"/>
    </source>
</evidence>
<evidence type="ECO:0000256" key="2">
    <source>
        <dbReference type="ARBA" id="ARBA00004752"/>
    </source>
</evidence>
<evidence type="ECO:0000313" key="11">
    <source>
        <dbReference type="EMBL" id="RVU30481.1"/>
    </source>
</evidence>
<evidence type="ECO:0000256" key="4">
    <source>
        <dbReference type="ARBA" id="ARBA00022598"/>
    </source>
</evidence>
<keyword evidence="7 8" id="KW-0133">Cell shape</keyword>
<dbReference type="SUPFAM" id="SSF53244">
    <property type="entry name" value="MurD-like peptide ligases, peptide-binding domain"/>
    <property type="match status" value="1"/>
</dbReference>
<organism evidence="11 12">
    <name type="scientific">Neptunomonas marina</name>
    <dbReference type="NCBI Taxonomy" id="1815562"/>
    <lineage>
        <taxon>Bacteria</taxon>
        <taxon>Pseudomonadati</taxon>
        <taxon>Pseudomonadota</taxon>
        <taxon>Gammaproteobacteria</taxon>
        <taxon>Oceanospirillales</taxon>
        <taxon>Oceanospirillaceae</taxon>
        <taxon>Neptunomonas</taxon>
    </lineage>
</organism>
<evidence type="ECO:0000256" key="1">
    <source>
        <dbReference type="ARBA" id="ARBA00004496"/>
    </source>
</evidence>